<dbReference type="Gene3D" id="3.40.50.1820">
    <property type="entry name" value="alpha/beta hydrolase"/>
    <property type="match status" value="1"/>
</dbReference>
<dbReference type="Proteomes" id="UP000194236">
    <property type="component" value="Unassembled WGS sequence"/>
</dbReference>
<keyword evidence="1" id="KW-0325">Glycoprotein</keyword>
<evidence type="ECO:0000256" key="1">
    <source>
        <dbReference type="ARBA" id="ARBA00023180"/>
    </source>
</evidence>
<dbReference type="AlphaFoldDB" id="A0A1Y3BRM3"/>
<feature type="non-terminal residue" evidence="3">
    <location>
        <position position="1"/>
    </location>
</feature>
<feature type="non-terminal residue" evidence="3">
    <location>
        <position position="133"/>
    </location>
</feature>
<evidence type="ECO:0000313" key="3">
    <source>
        <dbReference type="EMBL" id="OTF82443.1"/>
    </source>
</evidence>
<dbReference type="Pfam" id="PF00135">
    <property type="entry name" value="COesterase"/>
    <property type="match status" value="1"/>
</dbReference>
<comment type="caution">
    <text evidence="3">The sequence shown here is derived from an EMBL/GenBank/DDBJ whole genome shotgun (WGS) entry which is preliminary data.</text>
</comment>
<dbReference type="PANTHER" id="PTHR45237:SF2">
    <property type="entry name" value="POSSIBLE PARA-NITROBENZYL ESTERASE"/>
    <property type="match status" value="1"/>
</dbReference>
<accession>A0A1Y3BRM3</accession>
<dbReference type="PANTHER" id="PTHR45237">
    <property type="entry name" value="POSSIBLE PARA-NITROBENZYL ESTERASE"/>
    <property type="match status" value="1"/>
</dbReference>
<protein>
    <recommendedName>
        <fullName evidence="2">Carboxylesterase type B domain-containing protein</fullName>
    </recommendedName>
</protein>
<keyword evidence="4" id="KW-1185">Reference proteome</keyword>
<dbReference type="SUPFAM" id="SSF53474">
    <property type="entry name" value="alpha/beta-Hydrolases"/>
    <property type="match status" value="1"/>
</dbReference>
<reference evidence="3 4" key="1">
    <citation type="submission" date="2017-03" db="EMBL/GenBank/DDBJ databases">
        <title>Genome Survey of Euroglyphus maynei.</title>
        <authorList>
            <person name="Arlian L.G."/>
            <person name="Morgan M.S."/>
            <person name="Rider S.D."/>
        </authorList>
    </citation>
    <scope>NUCLEOTIDE SEQUENCE [LARGE SCALE GENOMIC DNA]</scope>
    <source>
        <strain evidence="3">Arlian Lab</strain>
        <tissue evidence="3">Whole body</tissue>
    </source>
</reference>
<name>A0A1Y3BRM3_EURMA</name>
<gene>
    <name evidence="3" type="ORF">BLA29_014052</name>
</gene>
<evidence type="ECO:0000259" key="2">
    <source>
        <dbReference type="Pfam" id="PF00135"/>
    </source>
</evidence>
<feature type="domain" description="Carboxylesterase type B" evidence="2">
    <location>
        <begin position="5"/>
        <end position="131"/>
    </location>
</feature>
<dbReference type="InterPro" id="IPR002018">
    <property type="entry name" value="CarbesteraseB"/>
</dbReference>
<sequence>ESAGNPVIQTPSAIIVGKQIGVQIGSKSVLVNQFTGITYGHAKRFQRSTPAWKLETTNVKIDATKPAKFCPQQSGFIEMFKGEMDKEQIQMTRMSENCLQLNIWVSNVANESLTLKPVLVWFHGGSFISDTTA</sequence>
<organism evidence="3 4">
    <name type="scientific">Euroglyphus maynei</name>
    <name type="common">Mayne's house dust mite</name>
    <dbReference type="NCBI Taxonomy" id="6958"/>
    <lineage>
        <taxon>Eukaryota</taxon>
        <taxon>Metazoa</taxon>
        <taxon>Ecdysozoa</taxon>
        <taxon>Arthropoda</taxon>
        <taxon>Chelicerata</taxon>
        <taxon>Arachnida</taxon>
        <taxon>Acari</taxon>
        <taxon>Acariformes</taxon>
        <taxon>Sarcoptiformes</taxon>
        <taxon>Astigmata</taxon>
        <taxon>Psoroptidia</taxon>
        <taxon>Analgoidea</taxon>
        <taxon>Pyroglyphidae</taxon>
        <taxon>Pyroglyphinae</taxon>
        <taxon>Euroglyphus</taxon>
    </lineage>
</organism>
<dbReference type="InterPro" id="IPR029058">
    <property type="entry name" value="AB_hydrolase_fold"/>
</dbReference>
<evidence type="ECO:0000313" key="4">
    <source>
        <dbReference type="Proteomes" id="UP000194236"/>
    </source>
</evidence>
<proteinExistence type="predicted"/>
<dbReference type="EMBL" id="MUJZ01008442">
    <property type="protein sequence ID" value="OTF82443.1"/>
    <property type="molecule type" value="Genomic_DNA"/>
</dbReference>